<dbReference type="InterPro" id="IPR009057">
    <property type="entry name" value="Homeodomain-like_sf"/>
</dbReference>
<name>A0A4E0R6U9_FASHE</name>
<protein>
    <submittedName>
        <fullName evidence="1">Uncharacterized protein</fullName>
    </submittedName>
</protein>
<gene>
    <name evidence="1" type="ORF">D915_008074</name>
</gene>
<dbReference type="EMBL" id="JXXN02003653">
    <property type="protein sequence ID" value="THD21321.1"/>
    <property type="molecule type" value="Genomic_DNA"/>
</dbReference>
<comment type="caution">
    <text evidence="1">The sequence shown here is derived from an EMBL/GenBank/DDBJ whole genome shotgun (WGS) entry which is preliminary data.</text>
</comment>
<evidence type="ECO:0000313" key="1">
    <source>
        <dbReference type="EMBL" id="THD21321.1"/>
    </source>
</evidence>
<proteinExistence type="predicted"/>
<dbReference type="Proteomes" id="UP000230066">
    <property type="component" value="Unassembled WGS sequence"/>
</dbReference>
<dbReference type="SUPFAM" id="SSF46689">
    <property type="entry name" value="Homeodomain-like"/>
    <property type="match status" value="1"/>
</dbReference>
<accession>A0A4E0R6U9</accession>
<dbReference type="AlphaFoldDB" id="A0A4E0R6U9"/>
<evidence type="ECO:0000313" key="2">
    <source>
        <dbReference type="Proteomes" id="UP000230066"/>
    </source>
</evidence>
<sequence>MVNVNIFNIMIRGRYTCADEGVRKRVIQAFEDGRDWRVVAKHNCVNYKTASSWVHADELRYERQPRGETRRKTLNVTEIDEMITWMEEDPTTTLDLLCIRVKA</sequence>
<organism evidence="1 2">
    <name type="scientific">Fasciola hepatica</name>
    <name type="common">Liver fluke</name>
    <dbReference type="NCBI Taxonomy" id="6192"/>
    <lineage>
        <taxon>Eukaryota</taxon>
        <taxon>Metazoa</taxon>
        <taxon>Spiralia</taxon>
        <taxon>Lophotrochozoa</taxon>
        <taxon>Platyhelminthes</taxon>
        <taxon>Trematoda</taxon>
        <taxon>Digenea</taxon>
        <taxon>Plagiorchiida</taxon>
        <taxon>Echinostomata</taxon>
        <taxon>Echinostomatoidea</taxon>
        <taxon>Fasciolidae</taxon>
        <taxon>Fasciola</taxon>
    </lineage>
</organism>
<keyword evidence="2" id="KW-1185">Reference proteome</keyword>
<reference evidence="1" key="1">
    <citation type="submission" date="2019-03" db="EMBL/GenBank/DDBJ databases">
        <title>Improved annotation for the trematode Fasciola hepatica.</title>
        <authorList>
            <person name="Choi Y.-J."/>
            <person name="Martin J."/>
            <person name="Mitreva M."/>
        </authorList>
    </citation>
    <scope>NUCLEOTIDE SEQUENCE [LARGE SCALE GENOMIC DNA]</scope>
</reference>